<reference evidence="2 3" key="1">
    <citation type="submission" date="2012-03" db="EMBL/GenBank/DDBJ databases">
        <title>The Genome Sequence of Bartonella melophagi K-2C.</title>
        <authorList>
            <consortium name="The Broad Institute Genome Sequencing Platform"/>
            <consortium name="The Broad Institute Genome Sequencing Center for Infectious Disease"/>
            <person name="Feldgarden M."/>
            <person name="Kirby J."/>
            <person name="Kosoy M."/>
            <person name="Birtles R."/>
            <person name="Probert W.S."/>
            <person name="Chiaraviglio L."/>
            <person name="Young S.K."/>
            <person name="Zeng Q."/>
            <person name="Gargeya S."/>
            <person name="Fitzgerald M."/>
            <person name="Haas B."/>
            <person name="Abouelleil A."/>
            <person name="Alvarado L."/>
            <person name="Arachchi H.M."/>
            <person name="Berlin A."/>
            <person name="Chapman S.B."/>
            <person name="Gearin G."/>
            <person name="Goldberg J."/>
            <person name="Griggs A."/>
            <person name="Gujja S."/>
            <person name="Hansen M."/>
            <person name="Heiman D."/>
            <person name="Howarth C."/>
            <person name="Larimer J."/>
            <person name="Lui A."/>
            <person name="MacDonald P.J.P."/>
            <person name="McCowen C."/>
            <person name="Montmayeur A."/>
            <person name="Murphy C."/>
            <person name="Neiman D."/>
            <person name="Pearson M."/>
            <person name="Priest M."/>
            <person name="Roberts A."/>
            <person name="Saif S."/>
            <person name="Shea T."/>
            <person name="Sisk P."/>
            <person name="Stolte C."/>
            <person name="Sykes S."/>
            <person name="Wortman J."/>
            <person name="Nusbaum C."/>
            <person name="Birren B."/>
        </authorList>
    </citation>
    <scope>NUCLEOTIDE SEQUENCE [LARGE SCALE GENOMIC DNA]</scope>
    <source>
        <strain evidence="2 3">K-2C</strain>
    </source>
</reference>
<comment type="caution">
    <text evidence="2">The sequence shown here is derived from an EMBL/GenBank/DDBJ whole genome shotgun (WGS) entry which is preliminary data.</text>
</comment>
<dbReference type="Proteomes" id="UP000009017">
    <property type="component" value="Unassembled WGS sequence"/>
</dbReference>
<organism evidence="2 3">
    <name type="scientific">Bartonella melophagi K-2C</name>
    <dbReference type="NCBI Taxonomy" id="1094557"/>
    <lineage>
        <taxon>Bacteria</taxon>
        <taxon>Pseudomonadati</taxon>
        <taxon>Pseudomonadota</taxon>
        <taxon>Alphaproteobacteria</taxon>
        <taxon>Hyphomicrobiales</taxon>
        <taxon>Bartonellaceae</taxon>
        <taxon>Bartonella</taxon>
    </lineage>
</organism>
<accession>J0QZ12</accession>
<evidence type="ECO:0000313" key="1">
    <source>
        <dbReference type="EMBL" id="EJF91358.1"/>
    </source>
</evidence>
<proteinExistence type="predicted"/>
<name>J0QZ12_9HYPH</name>
<keyword evidence="3" id="KW-1185">Reference proteome</keyword>
<dbReference type="PATRIC" id="fig|1094557.3.peg.455"/>
<protein>
    <submittedName>
        <fullName evidence="2">Uncharacterized protein</fullName>
    </submittedName>
</protein>
<evidence type="ECO:0000313" key="2">
    <source>
        <dbReference type="EMBL" id="EJF91366.1"/>
    </source>
</evidence>
<gene>
    <name evidence="1" type="ORF">ME3_00424</name>
    <name evidence="2" type="ORF">ME3_00432</name>
</gene>
<dbReference type="RefSeq" id="WP_007476704.1">
    <property type="nucleotide sequence ID" value="NZ_JH725081.1"/>
</dbReference>
<evidence type="ECO:0000313" key="3">
    <source>
        <dbReference type="Proteomes" id="UP000009017"/>
    </source>
</evidence>
<dbReference type="EMBL" id="AIMA01000004">
    <property type="protein sequence ID" value="EJF91366.1"/>
    <property type="molecule type" value="Genomic_DNA"/>
</dbReference>
<sequence>MTEGVLQNIFGSAVEATKEFREEKPNFDKALETFYKAKKHTKS</sequence>
<dbReference type="AlphaFoldDB" id="J0QZ12"/>
<dbReference type="EMBL" id="AIMA01000004">
    <property type="protein sequence ID" value="EJF91358.1"/>
    <property type="molecule type" value="Genomic_DNA"/>
</dbReference>
<dbReference type="HOGENOM" id="CLU_3230175_0_0_5"/>